<keyword evidence="2" id="KW-1185">Reference proteome</keyword>
<evidence type="ECO:0000313" key="1">
    <source>
        <dbReference type="EMBL" id="CAG8753000.1"/>
    </source>
</evidence>
<gene>
    <name evidence="1" type="ORF">FCALED_LOCUS16418</name>
</gene>
<protein>
    <submittedName>
        <fullName evidence="1">4779_t:CDS:1</fullName>
    </submittedName>
</protein>
<dbReference type="AlphaFoldDB" id="A0A9N9IXV0"/>
<dbReference type="OrthoDB" id="2440314at2759"/>
<proteinExistence type="predicted"/>
<dbReference type="EMBL" id="CAJVPQ010019029">
    <property type="protein sequence ID" value="CAG8753000.1"/>
    <property type="molecule type" value="Genomic_DNA"/>
</dbReference>
<accession>A0A9N9IXV0</accession>
<sequence length="86" mass="10071">MSLSEINNIINSVKKAIYDVLFEYFNSPPKITVLASLLDSRFKKMYGWPEEVREITISLLKREYHLLKNEETVMPQINSRNNYSTG</sequence>
<evidence type="ECO:0000313" key="2">
    <source>
        <dbReference type="Proteomes" id="UP000789570"/>
    </source>
</evidence>
<name>A0A9N9IXV0_9GLOM</name>
<comment type="caution">
    <text evidence="1">The sequence shown here is derived from an EMBL/GenBank/DDBJ whole genome shotgun (WGS) entry which is preliminary data.</text>
</comment>
<reference evidence="1" key="1">
    <citation type="submission" date="2021-06" db="EMBL/GenBank/DDBJ databases">
        <authorList>
            <person name="Kallberg Y."/>
            <person name="Tangrot J."/>
            <person name="Rosling A."/>
        </authorList>
    </citation>
    <scope>NUCLEOTIDE SEQUENCE</scope>
    <source>
        <strain evidence="1">UK204</strain>
    </source>
</reference>
<organism evidence="1 2">
    <name type="scientific">Funneliformis caledonium</name>
    <dbReference type="NCBI Taxonomy" id="1117310"/>
    <lineage>
        <taxon>Eukaryota</taxon>
        <taxon>Fungi</taxon>
        <taxon>Fungi incertae sedis</taxon>
        <taxon>Mucoromycota</taxon>
        <taxon>Glomeromycotina</taxon>
        <taxon>Glomeromycetes</taxon>
        <taxon>Glomerales</taxon>
        <taxon>Glomeraceae</taxon>
        <taxon>Funneliformis</taxon>
    </lineage>
</organism>
<feature type="non-terminal residue" evidence="1">
    <location>
        <position position="86"/>
    </location>
</feature>
<dbReference type="Proteomes" id="UP000789570">
    <property type="component" value="Unassembled WGS sequence"/>
</dbReference>